<dbReference type="CDD" id="cd07718">
    <property type="entry name" value="RNaseZ_ELAC1_ELAC2-C-term-like_MBL-fold"/>
    <property type="match status" value="1"/>
</dbReference>
<comment type="catalytic activity">
    <reaction evidence="1">
        <text>Endonucleolytic cleavage of RNA, removing extra 3' nucleotides from tRNA precursor, generating 3' termini of tRNAs. A 3'-hydroxy group is left at the tRNA terminus and a 5'-phosphoryl group is left at the trailer molecule.</text>
        <dbReference type="EC" id="3.1.26.11"/>
    </reaction>
</comment>
<sequence>MFLEGRTSLRSVICFVRRHFRTSGYVGKHYKAFLDPMRPPAAINLMVVGTGSKGSPKSIIIDTGITRYLINAGEGTQRILTEQKSKASRLQHVFFTQMSWDYVSGLLGVALTARTAGVKKLTVHGPPKIGEVMQLSRHFADSETTDIVKSEILQKPFEDPAFRVQAFPICQLHETEEPESKRPKGDAFDHTSRTTYAYYFQPFQQGMKLDKDRCISIGIPRKVYESPLVRDLLEGKTVTLPGGTIIDPKDVTVPAPLTPNFLIIDCPTPEFIPAFKQNAALMEALGAKSGTPNLHPGLSLVVHLTPEGLFNSDDYQSLVQLLDEVGRTNSIISQHLTDLGSHLVHHLVLDGSSRLPAFTGIYSQSTILNHYFDTKAYPLLYDIQTEDHRRVINEAAATVHEPFPAVVFAHPHLQYSLRPWNGFNSLEYPSLDRETLIDGAFDLYHTTRAEAEEQFKVMRSKMAESMKTLGSGEKNPEAVNIEDDRIPAENYPELTFLGTGSSSPNKYRNISCILVKLSSEDFIMLDCGEGTLNQLYALYGAEEASRILCRLRLILITHMHADHHGGVFSTALARTRLLGSMKASGRDMGPPVVGTLPVLAPPTFARWMTTVEELFRHGPAISLFVIPNVYESPCPLSIHPPICPLKPESPRYAEWTSILNRLKLQVGPVRVPHTGSSWAFVIRGERSALKDTKFNIVDGSESNDWCIVYSGDTTECDDLVQAGQNCDLLIHEATMGDEHSDLAVRARHSTVGGALRIGKDMKAKFILLNHFSQRYGRLSPLDKFIPNVAATFDFMRYLIKYDIESTWAFFTSLSHSSLHEKTFFTLLQVNFKDLLRLPFYMPYYKYAFSKHWDTQLMKTEAYTWRKFRERSADQNSDTNPSAPDEQIACS</sequence>
<keyword evidence="5" id="KW-0819">tRNA processing</keyword>
<dbReference type="AlphaFoldDB" id="A0AAV2TTT4"/>
<evidence type="ECO:0000256" key="1">
    <source>
        <dbReference type="ARBA" id="ARBA00000402"/>
    </source>
</evidence>
<accession>A0AAV2TTT4</accession>
<evidence type="ECO:0000256" key="2">
    <source>
        <dbReference type="ARBA" id="ARBA00001947"/>
    </source>
</evidence>
<evidence type="ECO:0000256" key="3">
    <source>
        <dbReference type="ARBA" id="ARBA00007823"/>
    </source>
</evidence>
<evidence type="ECO:0000259" key="11">
    <source>
        <dbReference type="Pfam" id="PF13691"/>
    </source>
</evidence>
<comment type="similarity">
    <text evidence="3">Belongs to the RNase Z family.</text>
</comment>
<keyword evidence="9" id="KW-0378">Hydrolase</keyword>
<dbReference type="GO" id="GO:1990180">
    <property type="term" value="P:mitochondrial tRNA 3'-end processing"/>
    <property type="evidence" value="ECO:0007669"/>
    <property type="project" value="TreeGrafter"/>
</dbReference>
<dbReference type="Pfam" id="PF23023">
    <property type="entry name" value="Anti-Pycsar_Apyc1"/>
    <property type="match status" value="1"/>
</dbReference>
<gene>
    <name evidence="12" type="ORF">CDAUBV1_LOCUS14810</name>
</gene>
<dbReference type="GO" id="GO:0005739">
    <property type="term" value="C:mitochondrion"/>
    <property type="evidence" value="ECO:0007669"/>
    <property type="project" value="TreeGrafter"/>
</dbReference>
<comment type="caution">
    <text evidence="12">The sequence shown here is derived from an EMBL/GenBank/DDBJ whole genome shotgun (WGS) entry which is preliminary data.</text>
</comment>
<dbReference type="GO" id="GO:0046872">
    <property type="term" value="F:metal ion binding"/>
    <property type="evidence" value="ECO:0007669"/>
    <property type="project" value="UniProtKB-KW"/>
</dbReference>
<evidence type="ECO:0000256" key="8">
    <source>
        <dbReference type="ARBA" id="ARBA00022759"/>
    </source>
</evidence>
<keyword evidence="10" id="KW-0862">Zinc</keyword>
<dbReference type="Gene3D" id="3.60.15.10">
    <property type="entry name" value="Ribonuclease Z/Hydroxyacylglutathione hydrolase-like"/>
    <property type="match status" value="2"/>
</dbReference>
<comment type="cofactor">
    <cofactor evidence="2">
        <name>Zn(2+)</name>
        <dbReference type="ChEBI" id="CHEBI:29105"/>
    </cofactor>
</comment>
<dbReference type="PANTHER" id="PTHR12553">
    <property type="entry name" value="ZINC PHOSPHODIESTERASE ELAC PROTEIN 2"/>
    <property type="match status" value="1"/>
</dbReference>
<name>A0AAV2TTT4_CALDB</name>
<dbReference type="EMBL" id="CAXLJL010000623">
    <property type="protein sequence ID" value="CAL5139695.1"/>
    <property type="molecule type" value="Genomic_DNA"/>
</dbReference>
<evidence type="ECO:0000313" key="13">
    <source>
        <dbReference type="Proteomes" id="UP001497525"/>
    </source>
</evidence>
<proteinExistence type="inferred from homology"/>
<evidence type="ECO:0000256" key="10">
    <source>
        <dbReference type="ARBA" id="ARBA00022833"/>
    </source>
</evidence>
<dbReference type="GO" id="GO:0042781">
    <property type="term" value="F:3'-tRNA processing endoribonuclease activity"/>
    <property type="evidence" value="ECO:0007669"/>
    <property type="project" value="UniProtKB-EC"/>
</dbReference>
<reference evidence="12" key="1">
    <citation type="submission" date="2024-06" db="EMBL/GenBank/DDBJ databases">
        <authorList>
            <person name="Liu X."/>
            <person name="Lenzi L."/>
            <person name="Haldenby T S."/>
            <person name="Uol C."/>
        </authorList>
    </citation>
    <scope>NUCLEOTIDE SEQUENCE</scope>
</reference>
<dbReference type="Proteomes" id="UP001497525">
    <property type="component" value="Unassembled WGS sequence"/>
</dbReference>
<dbReference type="InterPro" id="IPR027794">
    <property type="entry name" value="tRNase_Z_dom"/>
</dbReference>
<keyword evidence="6" id="KW-0540">Nuclease</keyword>
<evidence type="ECO:0000256" key="5">
    <source>
        <dbReference type="ARBA" id="ARBA00022694"/>
    </source>
</evidence>
<dbReference type="PANTHER" id="PTHR12553:SF49">
    <property type="entry name" value="ZINC PHOSPHODIESTERASE ELAC PROTEIN 2"/>
    <property type="match status" value="1"/>
</dbReference>
<evidence type="ECO:0000313" key="12">
    <source>
        <dbReference type="EMBL" id="CAL5139695.1"/>
    </source>
</evidence>
<dbReference type="SUPFAM" id="SSF56281">
    <property type="entry name" value="Metallo-hydrolase/oxidoreductase"/>
    <property type="match status" value="2"/>
</dbReference>
<organism evidence="12 13">
    <name type="scientific">Calicophoron daubneyi</name>
    <name type="common">Rumen fluke</name>
    <name type="synonym">Paramphistomum daubneyi</name>
    <dbReference type="NCBI Taxonomy" id="300641"/>
    <lineage>
        <taxon>Eukaryota</taxon>
        <taxon>Metazoa</taxon>
        <taxon>Spiralia</taxon>
        <taxon>Lophotrochozoa</taxon>
        <taxon>Platyhelminthes</taxon>
        <taxon>Trematoda</taxon>
        <taxon>Digenea</taxon>
        <taxon>Plagiorchiida</taxon>
        <taxon>Pronocephalata</taxon>
        <taxon>Paramphistomoidea</taxon>
        <taxon>Paramphistomidae</taxon>
        <taxon>Calicophoron</taxon>
    </lineage>
</organism>
<dbReference type="InterPro" id="IPR036866">
    <property type="entry name" value="RibonucZ/Hydroxyglut_hydro"/>
</dbReference>
<dbReference type="InterPro" id="IPR047151">
    <property type="entry name" value="RNZ2-like"/>
</dbReference>
<evidence type="ECO:0000256" key="7">
    <source>
        <dbReference type="ARBA" id="ARBA00022723"/>
    </source>
</evidence>
<keyword evidence="8" id="KW-0255">Endonuclease</keyword>
<evidence type="ECO:0000256" key="9">
    <source>
        <dbReference type="ARBA" id="ARBA00022801"/>
    </source>
</evidence>
<dbReference type="EC" id="3.1.26.11" evidence="4"/>
<protein>
    <recommendedName>
        <fullName evidence="4">ribonuclease Z</fullName>
        <ecNumber evidence="4">3.1.26.11</ecNumber>
    </recommendedName>
</protein>
<evidence type="ECO:0000256" key="4">
    <source>
        <dbReference type="ARBA" id="ARBA00012477"/>
    </source>
</evidence>
<dbReference type="Pfam" id="PF13691">
    <property type="entry name" value="Lactamase_B_4"/>
    <property type="match status" value="1"/>
</dbReference>
<keyword evidence="7" id="KW-0479">Metal-binding</keyword>
<feature type="domain" description="tRNase Z endonuclease" evidence="11">
    <location>
        <begin position="59"/>
        <end position="105"/>
    </location>
</feature>
<evidence type="ECO:0000256" key="6">
    <source>
        <dbReference type="ARBA" id="ARBA00022722"/>
    </source>
</evidence>